<keyword evidence="3" id="KW-0732">Signal</keyword>
<dbReference type="Pfam" id="PF19574">
    <property type="entry name" value="LolA_3"/>
    <property type="match status" value="1"/>
</dbReference>
<keyword evidence="6" id="KW-1185">Reference proteome</keyword>
<accession>A0A240URW8</accession>
<evidence type="ECO:0000313" key="6">
    <source>
        <dbReference type="Proteomes" id="UP000194457"/>
    </source>
</evidence>
<evidence type="ECO:0000256" key="1">
    <source>
        <dbReference type="ARBA" id="ARBA00011245"/>
    </source>
</evidence>
<sequence length="201" mass="22138">MSCRTRLRPLSLLVVTLPLWMAALPARAMSLETLADHLAAQGDVSGRFEQTRYLADLDTRIDGHGRYRFEQGDHVIWSLESPVEETMELSKSGIERNGEHINDDPAGVATLIMQLLNGQFSALAERFDITLEGDQADWHATLVPRQQGLANYLHTIDMHGDARLEQIGMAMADGDRLDIHLLPPNESPGASDAASQQVSSP</sequence>
<dbReference type="CDD" id="cd16325">
    <property type="entry name" value="LolA"/>
    <property type="match status" value="1"/>
</dbReference>
<evidence type="ECO:0000313" key="5">
    <source>
        <dbReference type="EMBL" id="ART63855.1"/>
    </source>
</evidence>
<dbReference type="SUPFAM" id="SSF89392">
    <property type="entry name" value="Prokaryotic lipoproteins and lipoprotein localization factors"/>
    <property type="match status" value="1"/>
</dbReference>
<proteinExistence type="predicted"/>
<organism evidence="5 6">
    <name type="scientific">Kushneria marisflavi</name>
    <dbReference type="NCBI Taxonomy" id="157779"/>
    <lineage>
        <taxon>Bacteria</taxon>
        <taxon>Pseudomonadati</taxon>
        <taxon>Pseudomonadota</taxon>
        <taxon>Gammaproteobacteria</taxon>
        <taxon>Oceanospirillales</taxon>
        <taxon>Halomonadaceae</taxon>
        <taxon>Kushneria</taxon>
    </lineage>
</organism>
<dbReference type="RefSeq" id="WP_086900999.1">
    <property type="nucleotide sequence ID" value="NZ_CP021358.1"/>
</dbReference>
<dbReference type="Gene3D" id="2.50.20.10">
    <property type="entry name" value="Lipoprotein localisation LolA/LolB/LppX"/>
    <property type="match status" value="1"/>
</dbReference>
<dbReference type="KEGG" id="kma:B9H00_12985"/>
<name>A0A240URW8_9GAMM</name>
<gene>
    <name evidence="5" type="ORF">B9H00_12985</name>
</gene>
<dbReference type="InterPro" id="IPR004564">
    <property type="entry name" value="OM_lipoprot_carrier_LolA-like"/>
</dbReference>
<dbReference type="GO" id="GO:0015031">
    <property type="term" value="P:protein transport"/>
    <property type="evidence" value="ECO:0007669"/>
    <property type="project" value="UniProtKB-KW"/>
</dbReference>
<protein>
    <submittedName>
        <fullName evidence="5">Uncharacterized protein</fullName>
    </submittedName>
</protein>
<evidence type="ECO:0000256" key="3">
    <source>
        <dbReference type="ARBA" id="ARBA00022729"/>
    </source>
</evidence>
<evidence type="ECO:0000256" key="2">
    <source>
        <dbReference type="ARBA" id="ARBA00022448"/>
    </source>
</evidence>
<evidence type="ECO:0000256" key="4">
    <source>
        <dbReference type="ARBA" id="ARBA00022927"/>
    </source>
</evidence>
<keyword evidence="2" id="KW-0813">Transport</keyword>
<dbReference type="InterPro" id="IPR029046">
    <property type="entry name" value="LolA/LolB/LppX"/>
</dbReference>
<dbReference type="OrthoDB" id="6372173at2"/>
<comment type="subunit">
    <text evidence="1">Monomer.</text>
</comment>
<dbReference type="Proteomes" id="UP000194457">
    <property type="component" value="Chromosome"/>
</dbReference>
<dbReference type="EMBL" id="CP021358">
    <property type="protein sequence ID" value="ART63855.1"/>
    <property type="molecule type" value="Genomic_DNA"/>
</dbReference>
<keyword evidence="4" id="KW-0653">Protein transport</keyword>
<reference evidence="5 6" key="1">
    <citation type="submission" date="2017-05" db="EMBL/GenBank/DDBJ databases">
        <authorList>
            <person name="Song R."/>
            <person name="Chenine A.L."/>
            <person name="Ruprecht R.M."/>
        </authorList>
    </citation>
    <scope>NUCLEOTIDE SEQUENCE [LARGE SCALE GENOMIC DNA]</scope>
    <source>
        <strain evidence="5">SW32</strain>
    </source>
</reference>
<dbReference type="AlphaFoldDB" id="A0A240URW8"/>